<dbReference type="RefSeq" id="WP_112059006.1">
    <property type="nucleotide sequence ID" value="NZ_UAWL01000006.1"/>
</dbReference>
<proteinExistence type="predicted"/>
<dbReference type="Proteomes" id="UP000250166">
    <property type="component" value="Unassembled WGS sequence"/>
</dbReference>
<dbReference type="EMBL" id="UAWL01000006">
    <property type="protein sequence ID" value="SQB99566.1"/>
    <property type="molecule type" value="Genomic_DNA"/>
</dbReference>
<organism evidence="1 2">
    <name type="scientific">Helicobacter fennelliae</name>
    <dbReference type="NCBI Taxonomy" id="215"/>
    <lineage>
        <taxon>Bacteria</taxon>
        <taxon>Pseudomonadati</taxon>
        <taxon>Campylobacterota</taxon>
        <taxon>Epsilonproteobacteria</taxon>
        <taxon>Campylobacterales</taxon>
        <taxon>Helicobacteraceae</taxon>
        <taxon>Helicobacter</taxon>
    </lineage>
</organism>
<sequence>MNAVKTLLILLGTYLCCINFSFALDLALVKENLLNKTKEISELNIETEDVVVENKMFNNQSYVFIIANISGYTDRTIVGTSFSCINILHSDKVIFAFCSNGYMQTQTKGDFWTLENKSKEFGYEESYRNESYYTFRLINDIFYLHQYSQKYFYYDRFCGRFDDRLISFDIFYRQPRDDPKKENLIPLDSINDEFFSKLTELCYKAGHCKEVDWEVVNERKLKDFSESCE</sequence>
<name>A0A2X3BJS6_9HELI</name>
<protein>
    <submittedName>
        <fullName evidence="1">Lipase/esterase</fullName>
    </submittedName>
</protein>
<reference evidence="1 2" key="1">
    <citation type="submission" date="2018-06" db="EMBL/GenBank/DDBJ databases">
        <authorList>
            <consortium name="Pathogen Informatics"/>
            <person name="Doyle S."/>
        </authorList>
    </citation>
    <scope>NUCLEOTIDE SEQUENCE [LARGE SCALE GENOMIC DNA]</scope>
    <source>
        <strain evidence="1 2">NCTC13102</strain>
    </source>
</reference>
<dbReference type="AlphaFoldDB" id="A0A2X3BJS6"/>
<evidence type="ECO:0000313" key="2">
    <source>
        <dbReference type="Proteomes" id="UP000250166"/>
    </source>
</evidence>
<evidence type="ECO:0000313" key="1">
    <source>
        <dbReference type="EMBL" id="SQB99566.1"/>
    </source>
</evidence>
<accession>A0A2X3BJS6</accession>
<gene>
    <name evidence="1" type="ORF">NCTC13102_01891</name>
</gene>